<evidence type="ECO:0000313" key="3">
    <source>
        <dbReference type="EMBL" id="ABV94200.1"/>
    </source>
</evidence>
<dbReference type="OrthoDB" id="9767864at2"/>
<dbReference type="PANTHER" id="PTHR35861:SF1">
    <property type="entry name" value="PHAGE TAIL SHEATH PROTEIN"/>
    <property type="match status" value="1"/>
</dbReference>
<dbReference type="InterPro" id="IPR052042">
    <property type="entry name" value="Tail_sheath_structural"/>
</dbReference>
<feature type="domain" description="Tail sheath protein C-terminal" evidence="2">
    <location>
        <begin position="386"/>
        <end position="492"/>
    </location>
</feature>
<dbReference type="PANTHER" id="PTHR35861">
    <property type="match status" value="1"/>
</dbReference>
<keyword evidence="4" id="KW-1185">Reference proteome</keyword>
<accession>A8LSA7</accession>
<dbReference type="HOGENOM" id="CLU_009303_2_0_5"/>
<name>A8LSA7_DINSH</name>
<evidence type="ECO:0000256" key="1">
    <source>
        <dbReference type="ARBA" id="ARBA00008005"/>
    </source>
</evidence>
<protein>
    <recommendedName>
        <fullName evidence="2">Tail sheath protein C-terminal domain-containing protein</fullName>
    </recommendedName>
</protein>
<dbReference type="KEGG" id="dsh:Dshi_2466"/>
<dbReference type="STRING" id="398580.Dshi_2466"/>
<dbReference type="EMBL" id="CP000830">
    <property type="protein sequence ID" value="ABV94200.1"/>
    <property type="molecule type" value="Genomic_DNA"/>
</dbReference>
<dbReference type="eggNOG" id="COG3497">
    <property type="taxonomic scope" value="Bacteria"/>
</dbReference>
<gene>
    <name evidence="3" type="ordered locus">Dshi_2466</name>
</gene>
<dbReference type="AlphaFoldDB" id="A8LSA7"/>
<dbReference type="Proteomes" id="UP000006833">
    <property type="component" value="Chromosome"/>
</dbReference>
<comment type="similarity">
    <text evidence="1">Belongs to the myoviridae tail sheath protein family.</text>
</comment>
<dbReference type="RefSeq" id="WP_012179131.1">
    <property type="nucleotide sequence ID" value="NC_009952.1"/>
</dbReference>
<proteinExistence type="inferred from homology"/>
<reference evidence="4" key="1">
    <citation type="journal article" date="2010" name="ISME J.">
        <title>The complete genome sequence of the algal symbiont Dinoroseobacter shibae: a hitchhiker's guide to life in the sea.</title>
        <authorList>
            <person name="Wagner-Dobler I."/>
            <person name="Ballhausen B."/>
            <person name="Berger M."/>
            <person name="Brinkhoff T."/>
            <person name="Buchholz I."/>
            <person name="Bunk B."/>
            <person name="Cypionka H."/>
            <person name="Daniel R."/>
            <person name="Drepper T."/>
            <person name="Gerdts G."/>
            <person name="Hahnke S."/>
            <person name="Han C."/>
            <person name="Jahn D."/>
            <person name="Kalhoefer D."/>
            <person name="Kiss H."/>
            <person name="Klenk H.P."/>
            <person name="Kyrpides N."/>
            <person name="Liebl W."/>
            <person name="Liesegang H."/>
            <person name="Meincke L."/>
            <person name="Pati A."/>
            <person name="Petersen J."/>
            <person name="Piekarski T."/>
            <person name="Pommerenke C."/>
            <person name="Pradella S."/>
            <person name="Pukall R."/>
            <person name="Rabus R."/>
            <person name="Stackebrandt E."/>
            <person name="Thole S."/>
            <person name="Thompson L."/>
            <person name="Tielen P."/>
            <person name="Tomasch J."/>
            <person name="von Jan M."/>
            <person name="Wanphrut N."/>
            <person name="Wichels A."/>
            <person name="Zech H."/>
            <person name="Simon M."/>
        </authorList>
    </citation>
    <scope>NUCLEOTIDE SEQUENCE [LARGE SCALE GENOMIC DNA]</scope>
    <source>
        <strain evidence="4">DSM 16493 / NCIMB 14021 / DFL 12</strain>
    </source>
</reference>
<dbReference type="Pfam" id="PF17482">
    <property type="entry name" value="Phage_sheath_1C"/>
    <property type="match status" value="1"/>
</dbReference>
<sequence length="497" mass="54582">MAQEKTPGVYIKELPAFPNSVVEVPTAVPVFIGYTERAMRGTTNVTNMPIRLTSMAEYMKIFGMGPTPEYTFAVDDAGKITLTAEANSLYNLFNGMRLFFDNGGGPCWIVSIGNYSGDEKAADAFGDKVWAALKKEPEPTMVVIPDSVLMPSEADYKKIWDKAFPHCIAMQNRIAILDVFNGFKPRNSDDGIDVISDEKVGFRQLIEYDNMSYGAAYYPFVNTNLFGPTDVNYLNITKDSRKDLADHITKEFSGAADKVVKAIKAYLDTMNGDDTSDGVVTKTHQALASISETYKQAMLDLMDAMNLQPPSAAMAGVYTRTDNEIGVFKAPANTGIMDVMSPAVSISDEEQQDLNVPLDGKAINAIRSFLGRGVLVWGARTLDGNSQDYRYINVRRTLIMLEQSIATAAESYVFASNDANTWLTVRTMIENFLNNQWKSGALAGATPAEAYQVDVGLGSTMTGNDILDGYMRVSVKVAIVRPAEFIVITFQQKMQTS</sequence>
<dbReference type="Gene3D" id="3.40.50.11780">
    <property type="match status" value="1"/>
</dbReference>
<organism evidence="3 4">
    <name type="scientific">Dinoroseobacter shibae (strain DSM 16493 / NCIMB 14021 / DFL 12)</name>
    <dbReference type="NCBI Taxonomy" id="398580"/>
    <lineage>
        <taxon>Bacteria</taxon>
        <taxon>Pseudomonadati</taxon>
        <taxon>Pseudomonadota</taxon>
        <taxon>Alphaproteobacteria</taxon>
        <taxon>Rhodobacterales</taxon>
        <taxon>Roseobacteraceae</taxon>
        <taxon>Dinoroseobacter</taxon>
    </lineage>
</organism>
<dbReference type="InterPro" id="IPR020287">
    <property type="entry name" value="Tail_sheath_C"/>
</dbReference>
<evidence type="ECO:0000313" key="4">
    <source>
        <dbReference type="Proteomes" id="UP000006833"/>
    </source>
</evidence>
<evidence type="ECO:0000259" key="2">
    <source>
        <dbReference type="Pfam" id="PF17482"/>
    </source>
</evidence>